<keyword evidence="1" id="KW-0472">Membrane</keyword>
<evidence type="ECO:0008006" key="4">
    <source>
        <dbReference type="Google" id="ProtNLM"/>
    </source>
</evidence>
<dbReference type="RefSeq" id="WP_305373800.1">
    <property type="nucleotide sequence ID" value="NZ_JAUYVL010000034.1"/>
</dbReference>
<evidence type="ECO:0000256" key="1">
    <source>
        <dbReference type="SAM" id="Phobius"/>
    </source>
</evidence>
<gene>
    <name evidence="2" type="ORF">Q8W42_25545</name>
</gene>
<keyword evidence="1" id="KW-0812">Transmembrane</keyword>
<sequence>MSEETVLLFQLKELIPFYSIAFAVNMAFGFWDSLRDTHIKQFDELSKQKNESFANALKIQGSKPNECLDEFKSKVSNKKRNLEKISSMGKVGCGFMCIIMSALIAYVGMYVDTKVSFNLTIFTILGSILPFSIMMLTSYFYSKKSLSDIEKSTEDQIKGMNSVLHGVAGAYQPESQ</sequence>
<dbReference type="EMBL" id="JAUYVL010000034">
    <property type="protein sequence ID" value="MDP2504048.1"/>
    <property type="molecule type" value="Genomic_DNA"/>
</dbReference>
<dbReference type="AlphaFoldDB" id="A0AB35N5T3"/>
<proteinExistence type="predicted"/>
<comment type="caution">
    <text evidence="2">The sequence shown here is derived from an EMBL/GenBank/DDBJ whole genome shotgun (WGS) entry which is preliminary data.</text>
</comment>
<accession>A0AB35N5T3</accession>
<evidence type="ECO:0000313" key="3">
    <source>
        <dbReference type="Proteomes" id="UP001177935"/>
    </source>
</evidence>
<organism evidence="2 3">
    <name type="scientific">Vibrio splendidus</name>
    <dbReference type="NCBI Taxonomy" id="29497"/>
    <lineage>
        <taxon>Bacteria</taxon>
        <taxon>Pseudomonadati</taxon>
        <taxon>Pseudomonadota</taxon>
        <taxon>Gammaproteobacteria</taxon>
        <taxon>Vibrionales</taxon>
        <taxon>Vibrionaceae</taxon>
        <taxon>Vibrio</taxon>
    </lineage>
</organism>
<keyword evidence="1" id="KW-1133">Transmembrane helix</keyword>
<feature type="transmembrane region" description="Helical" evidence="1">
    <location>
        <begin position="15"/>
        <end position="34"/>
    </location>
</feature>
<feature type="transmembrane region" description="Helical" evidence="1">
    <location>
        <begin position="88"/>
        <end position="111"/>
    </location>
</feature>
<dbReference type="Proteomes" id="UP001177935">
    <property type="component" value="Unassembled WGS sequence"/>
</dbReference>
<evidence type="ECO:0000313" key="2">
    <source>
        <dbReference type="EMBL" id="MDP2504048.1"/>
    </source>
</evidence>
<protein>
    <recommendedName>
        <fullName evidence="4">DUF2721 domain-containing protein</fullName>
    </recommendedName>
</protein>
<reference evidence="2" key="1">
    <citation type="submission" date="2023-07" db="EMBL/GenBank/DDBJ databases">
        <title>Genome content predicts the carbon catabolic preferences of heterotrophic bacteria.</title>
        <authorList>
            <person name="Gralka M."/>
        </authorList>
    </citation>
    <scope>NUCLEOTIDE SEQUENCE</scope>
    <source>
        <strain evidence="2">6E02</strain>
    </source>
</reference>
<feature type="transmembrane region" description="Helical" evidence="1">
    <location>
        <begin position="117"/>
        <end position="141"/>
    </location>
</feature>
<name>A0AB35N5T3_VIBSP</name>